<gene>
    <name evidence="2" type="ORF">AVDCRST_MAG15-2697</name>
</gene>
<protein>
    <submittedName>
        <fullName evidence="2">Ribose ABC transport system, permease protein RbsC</fullName>
    </submittedName>
</protein>
<reference evidence="2" key="1">
    <citation type="submission" date="2020-02" db="EMBL/GenBank/DDBJ databases">
        <authorList>
            <person name="Meier V. D."/>
        </authorList>
    </citation>
    <scope>NUCLEOTIDE SEQUENCE</scope>
    <source>
        <strain evidence="2">AVDCRST_MAG15</strain>
    </source>
</reference>
<evidence type="ECO:0000313" key="2">
    <source>
        <dbReference type="EMBL" id="CAA9424576.1"/>
    </source>
</evidence>
<dbReference type="AlphaFoldDB" id="A0A6J4PXL3"/>
<feature type="region of interest" description="Disordered" evidence="1">
    <location>
        <begin position="196"/>
        <end position="231"/>
    </location>
</feature>
<feature type="non-terminal residue" evidence="2">
    <location>
        <position position="1"/>
    </location>
</feature>
<dbReference type="EMBL" id="CADCUU010000360">
    <property type="protein sequence ID" value="CAA9424576.1"/>
    <property type="molecule type" value="Genomic_DNA"/>
</dbReference>
<feature type="compositionally biased region" description="Basic and acidic residues" evidence="1">
    <location>
        <begin position="281"/>
        <end position="293"/>
    </location>
</feature>
<sequence>DRATPRPRPAPVHAALGRGKPCRHLGRAGVAGGLWGVALWRGSGRVPVGLQRGLVPALQFDVRADLRGHVPCHHDGGDRPVGGRGGGPVVGRGRAAERAGPDRGAARRGRRGAGGGRAERGADRGHAAAALHGDAGHHAGEPGPRARAVGQQRGERGLDLGLHQARHEQRGPAGLGARCVGGRGRGLAALDHRGDAARRDPGLVPSGKDVAGPHDPRGGRQCRGRASDGAADDAGAGLRVPLLGGARGACGGVPRLAQRGAALGGDGLGACGHRGGGRGGHAADRGHGVDPGHGRRGAPVRPRVQLPQLRERQGLDLAVGLLAVGHPRRLPPRRDPSPGAARPPADQGL</sequence>
<proteinExistence type="predicted"/>
<feature type="region of interest" description="Disordered" evidence="1">
    <location>
        <begin position="275"/>
        <end position="349"/>
    </location>
</feature>
<feature type="compositionally biased region" description="Gly residues" evidence="1">
    <location>
        <begin position="79"/>
        <end position="90"/>
    </location>
</feature>
<organism evidence="2">
    <name type="scientific">uncultured Rubellimicrobium sp</name>
    <dbReference type="NCBI Taxonomy" id="543078"/>
    <lineage>
        <taxon>Bacteria</taxon>
        <taxon>Pseudomonadati</taxon>
        <taxon>Pseudomonadota</taxon>
        <taxon>Alphaproteobacteria</taxon>
        <taxon>Rhodobacterales</taxon>
        <taxon>Roseobacteraceae</taxon>
        <taxon>Rubellimicrobium</taxon>
        <taxon>environmental samples</taxon>
    </lineage>
</organism>
<feature type="non-terminal residue" evidence="2">
    <location>
        <position position="349"/>
    </location>
</feature>
<feature type="compositionally biased region" description="Basic and acidic residues" evidence="1">
    <location>
        <begin position="94"/>
        <end position="105"/>
    </location>
</feature>
<accession>A0A6J4PXL3</accession>
<feature type="region of interest" description="Disordered" evidence="1">
    <location>
        <begin position="72"/>
        <end position="125"/>
    </location>
</feature>
<evidence type="ECO:0000256" key="1">
    <source>
        <dbReference type="SAM" id="MobiDB-lite"/>
    </source>
</evidence>
<feature type="compositionally biased region" description="Low complexity" evidence="1">
    <location>
        <begin position="315"/>
        <end position="325"/>
    </location>
</feature>
<name>A0A6J4PXL3_9RHOB</name>